<proteinExistence type="inferred from homology"/>
<keyword evidence="3" id="KW-0808">Transferase</keyword>
<reference evidence="5" key="1">
    <citation type="submission" date="2020-10" db="EMBL/GenBank/DDBJ databases">
        <authorList>
            <person name="Gilroy R."/>
        </authorList>
    </citation>
    <scope>NUCLEOTIDE SEQUENCE</scope>
    <source>
        <strain evidence="5">ChiGjej1B1-22543</strain>
    </source>
</reference>
<dbReference type="SUPFAM" id="SSF53448">
    <property type="entry name" value="Nucleotide-diphospho-sugar transferases"/>
    <property type="match status" value="1"/>
</dbReference>
<name>A0A9D1S2E9_9FIRM</name>
<dbReference type="PANTHER" id="PTHR43630:SF1">
    <property type="entry name" value="POLY-BETA-1,6-N-ACETYL-D-GLUCOSAMINE SYNTHASE"/>
    <property type="match status" value="1"/>
</dbReference>
<evidence type="ECO:0000256" key="3">
    <source>
        <dbReference type="ARBA" id="ARBA00022679"/>
    </source>
</evidence>
<dbReference type="PANTHER" id="PTHR43630">
    <property type="entry name" value="POLY-BETA-1,6-N-ACETYL-D-GLUCOSAMINE SYNTHASE"/>
    <property type="match status" value="1"/>
</dbReference>
<accession>A0A9D1S2E9</accession>
<comment type="caution">
    <text evidence="5">The sequence shown here is derived from an EMBL/GenBank/DDBJ whole genome shotgun (WGS) entry which is preliminary data.</text>
</comment>
<evidence type="ECO:0000256" key="4">
    <source>
        <dbReference type="SAM" id="Phobius"/>
    </source>
</evidence>
<keyword evidence="4" id="KW-1133">Transmembrane helix</keyword>
<dbReference type="Gene3D" id="3.90.550.10">
    <property type="entry name" value="Spore Coat Polysaccharide Biosynthesis Protein SpsA, Chain A"/>
    <property type="match status" value="1"/>
</dbReference>
<dbReference type="InterPro" id="IPR029044">
    <property type="entry name" value="Nucleotide-diphossugar_trans"/>
</dbReference>
<dbReference type="AlphaFoldDB" id="A0A9D1S2E9"/>
<dbReference type="Proteomes" id="UP000824070">
    <property type="component" value="Unassembled WGS sequence"/>
</dbReference>
<reference evidence="5" key="2">
    <citation type="journal article" date="2021" name="PeerJ">
        <title>Extensive microbial diversity within the chicken gut microbiome revealed by metagenomics and culture.</title>
        <authorList>
            <person name="Gilroy R."/>
            <person name="Ravi A."/>
            <person name="Getino M."/>
            <person name="Pursley I."/>
            <person name="Horton D.L."/>
            <person name="Alikhan N.F."/>
            <person name="Baker D."/>
            <person name="Gharbi K."/>
            <person name="Hall N."/>
            <person name="Watson M."/>
            <person name="Adriaenssens E.M."/>
            <person name="Foster-Nyarko E."/>
            <person name="Jarju S."/>
            <person name="Secka A."/>
            <person name="Antonio M."/>
            <person name="Oren A."/>
            <person name="Chaudhuri R.R."/>
            <person name="La Ragione R."/>
            <person name="Hildebrand F."/>
            <person name="Pallen M.J."/>
        </authorList>
    </citation>
    <scope>NUCLEOTIDE SEQUENCE</scope>
    <source>
        <strain evidence="5">ChiGjej1B1-22543</strain>
    </source>
</reference>
<dbReference type="EMBL" id="DVMV01000011">
    <property type="protein sequence ID" value="HIU44945.1"/>
    <property type="molecule type" value="Genomic_DNA"/>
</dbReference>
<comment type="similarity">
    <text evidence="1">Belongs to the glycosyltransferase 2 family.</text>
</comment>
<feature type="transmembrane region" description="Helical" evidence="4">
    <location>
        <begin position="6"/>
        <end position="32"/>
    </location>
</feature>
<keyword evidence="4" id="KW-0812">Transmembrane</keyword>
<evidence type="ECO:0000256" key="1">
    <source>
        <dbReference type="ARBA" id="ARBA00006739"/>
    </source>
</evidence>
<dbReference type="GO" id="GO:0016757">
    <property type="term" value="F:glycosyltransferase activity"/>
    <property type="evidence" value="ECO:0007669"/>
    <property type="project" value="UniProtKB-KW"/>
</dbReference>
<evidence type="ECO:0000256" key="2">
    <source>
        <dbReference type="ARBA" id="ARBA00022676"/>
    </source>
</evidence>
<organism evidence="5 6">
    <name type="scientific">Candidatus Alloenteromonas pullicola</name>
    <dbReference type="NCBI Taxonomy" id="2840784"/>
    <lineage>
        <taxon>Bacteria</taxon>
        <taxon>Bacillati</taxon>
        <taxon>Bacillota</taxon>
        <taxon>Bacillota incertae sedis</taxon>
        <taxon>Candidatus Alloenteromonas</taxon>
    </lineage>
</organism>
<evidence type="ECO:0000313" key="6">
    <source>
        <dbReference type="Proteomes" id="UP000824070"/>
    </source>
</evidence>
<dbReference type="CDD" id="cd06438">
    <property type="entry name" value="EpsO_like"/>
    <property type="match status" value="1"/>
</dbReference>
<keyword evidence="2" id="KW-0328">Glycosyltransferase</keyword>
<dbReference type="Pfam" id="PF13641">
    <property type="entry name" value="Glyco_tranf_2_3"/>
    <property type="match status" value="1"/>
</dbReference>
<sequence>MDIAFYVLTALIGLVLLWVLFLLGFQFLFIAFAPLRAKKFKGDGKLRRFAIIIPAHNESSVIEGTVKSLLNDLDYPKDLYDVYVCADNCTDNTFELAKKAGAIVYERHEDDPNKKRAAYPIKLLIDEVLKSDRGYDAVVKFDADNIPCKDFLHAMNRALGDGAEIARAHEAPSNMGQNLWTSVSSCYYARDSRLACNFRERVGWNSMISGAGMMVSTKVLREIGGWDSMSGTDDAEFAVKRMEEGRHINYVPDAIVYEDQPSSKQDSAARNARMANALSKLYKEHAPKLLGMFFKTGKLTYLDMFAQLSFVPLPMILGISFPIYFAFYFITLGLQAGGIAIYPEYLFTPGLDGTAFLAIVIMLIAAAAALLFYYAAWTYQSWLGVYLDRKILGKGWYKDASKGIWLGAFAMVAYGQSVSKGSRQKKVAWKEIKRNR</sequence>
<evidence type="ECO:0000313" key="5">
    <source>
        <dbReference type="EMBL" id="HIU44945.1"/>
    </source>
</evidence>
<keyword evidence="4" id="KW-0472">Membrane</keyword>
<protein>
    <submittedName>
        <fullName evidence="5">Glycosyltransferase</fullName>
    </submittedName>
</protein>
<feature type="transmembrane region" description="Helical" evidence="4">
    <location>
        <begin position="354"/>
        <end position="376"/>
    </location>
</feature>
<gene>
    <name evidence="5" type="ORF">IAC52_01465</name>
</gene>